<organism evidence="1 2">
    <name type="scientific">Mobiluncus curtisii ATCC 51333</name>
    <dbReference type="NCBI Taxonomy" id="887326"/>
    <lineage>
        <taxon>Bacteria</taxon>
        <taxon>Bacillati</taxon>
        <taxon>Actinomycetota</taxon>
        <taxon>Actinomycetes</taxon>
        <taxon>Actinomycetales</taxon>
        <taxon>Actinomycetaceae</taxon>
        <taxon>Mobiluncus</taxon>
    </lineage>
</organism>
<proteinExistence type="predicted"/>
<sequence length="42" mass="4698">MDSLAQYYHDAATRRRPRAERQIEPLTSGALGKPRLNIQCGG</sequence>
<name>E6LWV0_9ACTO</name>
<dbReference type="AlphaFoldDB" id="E6LWV0"/>
<protein>
    <submittedName>
        <fullName evidence="1">Uncharacterized protein</fullName>
    </submittedName>
</protein>
<evidence type="ECO:0000313" key="2">
    <source>
        <dbReference type="Proteomes" id="UP000005573"/>
    </source>
</evidence>
<dbReference type="EMBL" id="AEPY01000003">
    <property type="protein sequence ID" value="EFU80778.1"/>
    <property type="molecule type" value="Genomic_DNA"/>
</dbReference>
<accession>E6LWV0</accession>
<gene>
    <name evidence="1" type="ORF">HMPREF0388_0497</name>
</gene>
<comment type="caution">
    <text evidence="1">The sequence shown here is derived from an EMBL/GenBank/DDBJ whole genome shotgun (WGS) entry which is preliminary data.</text>
</comment>
<reference evidence="1 2" key="1">
    <citation type="submission" date="2010-12" db="EMBL/GenBank/DDBJ databases">
        <authorList>
            <person name="Muzny D."/>
            <person name="Qin X."/>
            <person name="Deng J."/>
            <person name="Jiang H."/>
            <person name="Liu Y."/>
            <person name="Qu J."/>
            <person name="Song X.-Z."/>
            <person name="Zhang L."/>
            <person name="Thornton R."/>
            <person name="Coyle M."/>
            <person name="Francisco L."/>
            <person name="Jackson L."/>
            <person name="Javaid M."/>
            <person name="Korchina V."/>
            <person name="Kovar C."/>
            <person name="Mata R."/>
            <person name="Mathew T."/>
            <person name="Ngo R."/>
            <person name="Nguyen L."/>
            <person name="Nguyen N."/>
            <person name="Okwuonu G."/>
            <person name="Ongeri F."/>
            <person name="Pham C."/>
            <person name="Simmons D."/>
            <person name="Wilczek-Boney K."/>
            <person name="Hale W."/>
            <person name="Jakkamsetti A."/>
            <person name="Pham P."/>
            <person name="Ruth R."/>
            <person name="San Lucas F."/>
            <person name="Warren J."/>
            <person name="Zhang J."/>
            <person name="Zhao Z."/>
            <person name="Zhou C."/>
            <person name="Zhu D."/>
            <person name="Lee S."/>
            <person name="Bess C."/>
            <person name="Blankenburg K."/>
            <person name="Forbes L."/>
            <person name="Fu Q."/>
            <person name="Gubbala S."/>
            <person name="Hirani K."/>
            <person name="Jayaseelan J.C."/>
            <person name="Lara F."/>
            <person name="Munidasa M."/>
            <person name="Palculict T."/>
            <person name="Patil S."/>
            <person name="Pu L.-L."/>
            <person name="Saada N."/>
            <person name="Tang L."/>
            <person name="Weissenberger G."/>
            <person name="Zhu Y."/>
            <person name="Hemphill L."/>
            <person name="Shang Y."/>
            <person name="Youmans B."/>
            <person name="Ayvaz T."/>
            <person name="Ross M."/>
            <person name="Santibanez J."/>
            <person name="Aqrawi P."/>
            <person name="Gross S."/>
            <person name="Joshi V."/>
            <person name="Fowler G."/>
            <person name="Nazareth L."/>
            <person name="Reid J."/>
            <person name="Worley K."/>
            <person name="Petrosino J."/>
            <person name="Highlander S."/>
            <person name="Gibbs R."/>
        </authorList>
    </citation>
    <scope>NUCLEOTIDE SEQUENCE [LARGE SCALE GENOMIC DNA]</scope>
    <source>
        <strain evidence="1 2">ATCC 51333</strain>
    </source>
</reference>
<dbReference type="HOGENOM" id="CLU_3254166_0_0_11"/>
<evidence type="ECO:0000313" key="1">
    <source>
        <dbReference type="EMBL" id="EFU80778.1"/>
    </source>
</evidence>
<dbReference type="Proteomes" id="UP000005573">
    <property type="component" value="Unassembled WGS sequence"/>
</dbReference>